<dbReference type="EMBL" id="LYMM01000040">
    <property type="protein sequence ID" value="PNU03985.1"/>
    <property type="molecule type" value="Genomic_DNA"/>
</dbReference>
<reference evidence="2 3" key="1">
    <citation type="submission" date="2016-05" db="EMBL/GenBank/DDBJ databases">
        <title>Complete genome sequence of Novosphingobium guangzhouense SA925(T).</title>
        <authorList>
            <person name="Sha S."/>
        </authorList>
    </citation>
    <scope>NUCLEOTIDE SEQUENCE [LARGE SCALE GENOMIC DNA]</scope>
    <source>
        <strain evidence="2 3">SA925</strain>
    </source>
</reference>
<comment type="caution">
    <text evidence="2">The sequence shown here is derived from an EMBL/GenBank/DDBJ whole genome shotgun (WGS) entry which is preliminary data.</text>
</comment>
<organism evidence="2 3">
    <name type="scientific">Novosphingobium guangzhouense</name>
    <dbReference type="NCBI Taxonomy" id="1850347"/>
    <lineage>
        <taxon>Bacteria</taxon>
        <taxon>Pseudomonadati</taxon>
        <taxon>Pseudomonadota</taxon>
        <taxon>Alphaproteobacteria</taxon>
        <taxon>Sphingomonadales</taxon>
        <taxon>Sphingomonadaceae</taxon>
        <taxon>Novosphingobium</taxon>
    </lineage>
</organism>
<keyword evidence="3" id="KW-1185">Reference proteome</keyword>
<dbReference type="GO" id="GO:0035438">
    <property type="term" value="F:cyclic-di-GMP binding"/>
    <property type="evidence" value="ECO:0007669"/>
    <property type="project" value="InterPro"/>
</dbReference>
<dbReference type="OrthoDB" id="7391081at2"/>
<dbReference type="AlphaFoldDB" id="A0A2K2FYV7"/>
<feature type="domain" description="PilZ" evidence="1">
    <location>
        <begin position="7"/>
        <end position="89"/>
    </location>
</feature>
<accession>A0A2K2FYV7</accession>
<name>A0A2K2FYV7_9SPHN</name>
<dbReference type="RefSeq" id="WP_103096580.1">
    <property type="nucleotide sequence ID" value="NZ_LYMM01000040.1"/>
</dbReference>
<evidence type="ECO:0000259" key="1">
    <source>
        <dbReference type="Pfam" id="PF07238"/>
    </source>
</evidence>
<gene>
    <name evidence="2" type="ORF">A8V01_05040</name>
</gene>
<dbReference type="InterPro" id="IPR009875">
    <property type="entry name" value="PilZ_domain"/>
</dbReference>
<dbReference type="Pfam" id="PF07238">
    <property type="entry name" value="PilZ"/>
    <property type="match status" value="1"/>
</dbReference>
<evidence type="ECO:0000313" key="3">
    <source>
        <dbReference type="Proteomes" id="UP000236327"/>
    </source>
</evidence>
<protein>
    <submittedName>
        <fullName evidence="2">Pilus assembly protein PilZ</fullName>
    </submittedName>
</protein>
<proteinExistence type="predicted"/>
<dbReference type="Proteomes" id="UP000236327">
    <property type="component" value="Unassembled WGS sequence"/>
</dbReference>
<evidence type="ECO:0000313" key="2">
    <source>
        <dbReference type="EMBL" id="PNU03985.1"/>
    </source>
</evidence>
<sequence length="125" mass="13745">MTQGENRQLARDSLFLMADLRVDGLDGDFRIKVRNLSAGGMMGEGNVCVVRGTVVSVNIRNIGWVEGSVAWVQESRFGVAFRDDIDPRLARAQAGAQPGKVEHTAPDYLRNYQAPVTDATLLRKI</sequence>